<keyword evidence="5" id="KW-0378">Hydrolase</keyword>
<reference evidence="9 10" key="1">
    <citation type="submission" date="2018-10" db="EMBL/GenBank/DDBJ databases">
        <title>Tessaracoccus antarcticuss sp. nov., isolated from sediment.</title>
        <authorList>
            <person name="Zhou L.Y."/>
            <person name="Du Z.J."/>
        </authorList>
    </citation>
    <scope>NUCLEOTIDE SEQUENCE [LARGE SCALE GENOMIC DNA]</scope>
    <source>
        <strain evidence="9 10">JDX10</strain>
    </source>
</reference>
<dbReference type="EC" id="3.1.4.46" evidence="2"/>
<dbReference type="InterPro" id="IPR017946">
    <property type="entry name" value="PLC-like_Pdiesterase_TIM-brl"/>
</dbReference>
<comment type="similarity">
    <text evidence="1">Belongs to the glycerophosphoryl diester phosphodiesterase family.</text>
</comment>
<dbReference type="Gene3D" id="3.20.20.190">
    <property type="entry name" value="Phosphatidylinositol (PI) phosphodiesterase"/>
    <property type="match status" value="1"/>
</dbReference>
<sequence length="371" mass="40809">MRSIPKSAAAVVAALVLAVTSATPSVAHGPDPKHHDQATLPVVIAHRGASGYRPEHTIAAYQLAIKQCADYIEPDLVVTRDGILVDRHEPEIGGTTDVSSRPEFANRKTTKQLDGKPVTGWFAEDFTLAELKTLRAVERLPELRPDNTAYNGLYQVPTFEEVLKLAVKTKACSGKRLGVIPEIKHSTYFRHQGFDMERKTVAMLKKFGLTSHRDPVVIQSFEVSNLVRLSWMTRVRLVQLVDCQGGPYDATANGIPLTYAKMSTAKGLKAISLYADQVSFCKDVMIPRQADGSLGTPTRVIRDAHRAGLVVVGWTFRRENNFLPLEFRSSDNPADPGDLVGEIQVFLDAGMDQFFTDNPDLGVAAVKEWNG</sequence>
<dbReference type="EMBL" id="REFW01000002">
    <property type="protein sequence ID" value="RMB59674.1"/>
    <property type="molecule type" value="Genomic_DNA"/>
</dbReference>
<gene>
    <name evidence="9" type="ORF">EAX62_07880</name>
</gene>
<keyword evidence="4" id="KW-0319">Glycerol metabolism</keyword>
<evidence type="ECO:0000256" key="1">
    <source>
        <dbReference type="ARBA" id="ARBA00007277"/>
    </source>
</evidence>
<evidence type="ECO:0000313" key="9">
    <source>
        <dbReference type="EMBL" id="RMB59674.1"/>
    </source>
</evidence>
<feature type="signal peptide" evidence="7">
    <location>
        <begin position="1"/>
        <end position="27"/>
    </location>
</feature>
<name>A0A3M0G443_9ACTN</name>
<evidence type="ECO:0000256" key="6">
    <source>
        <dbReference type="ARBA" id="ARBA00047512"/>
    </source>
</evidence>
<dbReference type="Pfam" id="PF03009">
    <property type="entry name" value="GDPD"/>
    <property type="match status" value="1"/>
</dbReference>
<dbReference type="GO" id="GO:0042597">
    <property type="term" value="C:periplasmic space"/>
    <property type="evidence" value="ECO:0007669"/>
    <property type="project" value="TreeGrafter"/>
</dbReference>
<dbReference type="GO" id="GO:0006071">
    <property type="term" value="P:glycerol metabolic process"/>
    <property type="evidence" value="ECO:0007669"/>
    <property type="project" value="UniProtKB-KW"/>
</dbReference>
<evidence type="ECO:0000256" key="3">
    <source>
        <dbReference type="ARBA" id="ARBA00022729"/>
    </source>
</evidence>
<dbReference type="InterPro" id="IPR030395">
    <property type="entry name" value="GP_PDE_dom"/>
</dbReference>
<dbReference type="RefSeq" id="WP_121901153.1">
    <property type="nucleotide sequence ID" value="NZ_REFW01000002.1"/>
</dbReference>
<dbReference type="CDD" id="cd08602">
    <property type="entry name" value="GDPD_ScGlpQ1_like"/>
    <property type="match status" value="1"/>
</dbReference>
<evidence type="ECO:0000256" key="5">
    <source>
        <dbReference type="ARBA" id="ARBA00022801"/>
    </source>
</evidence>
<evidence type="ECO:0000313" key="10">
    <source>
        <dbReference type="Proteomes" id="UP000275256"/>
    </source>
</evidence>
<organism evidence="9 10">
    <name type="scientific">Tessaracoccus antarcticus</name>
    <dbReference type="NCBI Taxonomy" id="2479848"/>
    <lineage>
        <taxon>Bacteria</taxon>
        <taxon>Bacillati</taxon>
        <taxon>Actinomycetota</taxon>
        <taxon>Actinomycetes</taxon>
        <taxon>Propionibacteriales</taxon>
        <taxon>Propionibacteriaceae</taxon>
        <taxon>Tessaracoccus</taxon>
    </lineage>
</organism>
<dbReference type="GO" id="GO:0008889">
    <property type="term" value="F:glycerophosphodiester phosphodiesterase activity"/>
    <property type="evidence" value="ECO:0007669"/>
    <property type="project" value="UniProtKB-EC"/>
</dbReference>
<evidence type="ECO:0000256" key="2">
    <source>
        <dbReference type="ARBA" id="ARBA00012247"/>
    </source>
</evidence>
<evidence type="ECO:0000256" key="4">
    <source>
        <dbReference type="ARBA" id="ARBA00022798"/>
    </source>
</evidence>
<comment type="caution">
    <text evidence="9">The sequence shown here is derived from an EMBL/GenBank/DDBJ whole genome shotgun (WGS) entry which is preliminary data.</text>
</comment>
<proteinExistence type="inferred from homology"/>
<dbReference type="PANTHER" id="PTHR43620">
    <property type="entry name" value="GLYCEROPHOSPHORYL DIESTER PHOSPHODIESTERASE"/>
    <property type="match status" value="1"/>
</dbReference>
<dbReference type="GO" id="GO:0006629">
    <property type="term" value="P:lipid metabolic process"/>
    <property type="evidence" value="ECO:0007669"/>
    <property type="project" value="InterPro"/>
</dbReference>
<accession>A0A3M0G443</accession>
<evidence type="ECO:0000259" key="8">
    <source>
        <dbReference type="PROSITE" id="PS51704"/>
    </source>
</evidence>
<protein>
    <recommendedName>
        <fullName evidence="2">glycerophosphodiester phosphodiesterase</fullName>
        <ecNumber evidence="2">3.1.4.46</ecNumber>
    </recommendedName>
</protein>
<comment type="catalytic activity">
    <reaction evidence="6">
        <text>a sn-glycero-3-phosphodiester + H2O = an alcohol + sn-glycerol 3-phosphate + H(+)</text>
        <dbReference type="Rhea" id="RHEA:12969"/>
        <dbReference type="ChEBI" id="CHEBI:15377"/>
        <dbReference type="ChEBI" id="CHEBI:15378"/>
        <dbReference type="ChEBI" id="CHEBI:30879"/>
        <dbReference type="ChEBI" id="CHEBI:57597"/>
        <dbReference type="ChEBI" id="CHEBI:83408"/>
        <dbReference type="EC" id="3.1.4.46"/>
    </reaction>
</comment>
<dbReference type="PANTHER" id="PTHR43620:SF7">
    <property type="entry name" value="GLYCEROPHOSPHODIESTER PHOSPHODIESTERASE GDPD5-RELATED"/>
    <property type="match status" value="1"/>
</dbReference>
<keyword evidence="10" id="KW-1185">Reference proteome</keyword>
<dbReference type="SUPFAM" id="SSF51695">
    <property type="entry name" value="PLC-like phosphodiesterases"/>
    <property type="match status" value="1"/>
</dbReference>
<evidence type="ECO:0000256" key="7">
    <source>
        <dbReference type="SAM" id="SignalP"/>
    </source>
</evidence>
<dbReference type="PROSITE" id="PS51704">
    <property type="entry name" value="GP_PDE"/>
    <property type="match status" value="1"/>
</dbReference>
<dbReference type="Proteomes" id="UP000275256">
    <property type="component" value="Unassembled WGS sequence"/>
</dbReference>
<dbReference type="OrthoDB" id="9758957at2"/>
<feature type="domain" description="GP-PDE" evidence="8">
    <location>
        <begin position="41"/>
        <end position="366"/>
    </location>
</feature>
<dbReference type="AlphaFoldDB" id="A0A3M0G443"/>
<feature type="chain" id="PRO_5018133211" description="glycerophosphodiester phosphodiesterase" evidence="7">
    <location>
        <begin position="28"/>
        <end position="371"/>
    </location>
</feature>
<keyword evidence="3 7" id="KW-0732">Signal</keyword>